<sequence>MEALFIGQAYIDITFLTDRIPMGDEKTIADDYSVSFGGNAVTAAFACSKLGLSPDIICQMADDWLSRMLREMAYRYGITIHSRKVKEASLSFIMPNDGKRAIVRCRDDDYLHPFPNLNLDGCRGLHLDGHMADAALHYAKICRESGILTSLDGGAVRSNTDELLEFIDVAVVSERMCEQMRVSQTGMLELLRAKGCKVGGVTLGERGLVWYEGDEAPRWMPALSVPSDKVIDTNGAGDVFHGAYMYSAMARPEESWEEHFAFARAASAHAVQHLGNEDSLPTVADIEFSRKNFSDAA</sequence>
<comment type="caution">
    <text evidence="6">The sequence shown here is derived from an EMBL/GenBank/DDBJ whole genome shotgun (WGS) entry which is preliminary data.</text>
</comment>
<evidence type="ECO:0000256" key="1">
    <source>
        <dbReference type="ARBA" id="ARBA00010688"/>
    </source>
</evidence>
<evidence type="ECO:0000256" key="4">
    <source>
        <dbReference type="RuleBase" id="RU003704"/>
    </source>
</evidence>
<dbReference type="InterPro" id="IPR029056">
    <property type="entry name" value="Ribokinase-like"/>
</dbReference>
<dbReference type="PROSITE" id="PS00584">
    <property type="entry name" value="PFKB_KINASES_2"/>
    <property type="match status" value="1"/>
</dbReference>
<feature type="domain" description="Carbohydrate kinase PfkB" evidence="5">
    <location>
        <begin position="4"/>
        <end position="282"/>
    </location>
</feature>
<proteinExistence type="inferred from homology"/>
<dbReference type="InterPro" id="IPR052562">
    <property type="entry name" value="Ketohexokinase-related"/>
</dbReference>
<evidence type="ECO:0000259" key="5">
    <source>
        <dbReference type="Pfam" id="PF00294"/>
    </source>
</evidence>
<keyword evidence="3 4" id="KW-0418">Kinase</keyword>
<keyword evidence="7" id="KW-1185">Reference proteome</keyword>
<dbReference type="Proteomes" id="UP001229244">
    <property type="component" value="Unassembled WGS sequence"/>
</dbReference>
<dbReference type="InterPro" id="IPR002173">
    <property type="entry name" value="Carboh/pur_kinase_PfkB_CS"/>
</dbReference>
<evidence type="ECO:0000313" key="6">
    <source>
        <dbReference type="EMBL" id="MDQ0316262.1"/>
    </source>
</evidence>
<gene>
    <name evidence="6" type="ORF">J2S73_002719</name>
</gene>
<keyword evidence="2 4" id="KW-0808">Transferase</keyword>
<dbReference type="InterPro" id="IPR002139">
    <property type="entry name" value="Ribo/fructo_kinase"/>
</dbReference>
<organism evidence="6 7">
    <name type="scientific">Amorphus orientalis</name>
    <dbReference type="NCBI Taxonomy" id="649198"/>
    <lineage>
        <taxon>Bacteria</taxon>
        <taxon>Pseudomonadati</taxon>
        <taxon>Pseudomonadota</taxon>
        <taxon>Alphaproteobacteria</taxon>
        <taxon>Hyphomicrobiales</taxon>
        <taxon>Amorphaceae</taxon>
        <taxon>Amorphus</taxon>
    </lineage>
</organism>
<accession>A0AAE3VQ57</accession>
<reference evidence="6" key="1">
    <citation type="submission" date="2023-07" db="EMBL/GenBank/DDBJ databases">
        <title>Genomic Encyclopedia of Type Strains, Phase IV (KMG-IV): sequencing the most valuable type-strain genomes for metagenomic binning, comparative biology and taxonomic classification.</title>
        <authorList>
            <person name="Goeker M."/>
        </authorList>
    </citation>
    <scope>NUCLEOTIDE SEQUENCE</scope>
    <source>
        <strain evidence="6">DSM 21202</strain>
    </source>
</reference>
<dbReference type="PRINTS" id="PR00990">
    <property type="entry name" value="RIBOKINASE"/>
</dbReference>
<dbReference type="PANTHER" id="PTHR42774:SF3">
    <property type="entry name" value="KETOHEXOKINASE"/>
    <property type="match status" value="1"/>
</dbReference>
<dbReference type="EMBL" id="JAUSUL010000002">
    <property type="protein sequence ID" value="MDQ0316262.1"/>
    <property type="molecule type" value="Genomic_DNA"/>
</dbReference>
<dbReference type="Gene3D" id="3.40.1190.20">
    <property type="match status" value="1"/>
</dbReference>
<dbReference type="AlphaFoldDB" id="A0AAE3VQ57"/>
<evidence type="ECO:0000256" key="3">
    <source>
        <dbReference type="ARBA" id="ARBA00022777"/>
    </source>
</evidence>
<dbReference type="Pfam" id="PF00294">
    <property type="entry name" value="PfkB"/>
    <property type="match status" value="1"/>
</dbReference>
<dbReference type="PANTHER" id="PTHR42774">
    <property type="entry name" value="PHOSPHOTRANSFERASE SYSTEM TRANSPORT PROTEIN"/>
    <property type="match status" value="1"/>
</dbReference>
<comment type="similarity">
    <text evidence="1 4">Belongs to the carbohydrate kinase PfkB family.</text>
</comment>
<dbReference type="GO" id="GO:0016301">
    <property type="term" value="F:kinase activity"/>
    <property type="evidence" value="ECO:0007669"/>
    <property type="project" value="UniProtKB-KW"/>
</dbReference>
<dbReference type="SUPFAM" id="SSF53613">
    <property type="entry name" value="Ribokinase-like"/>
    <property type="match status" value="1"/>
</dbReference>
<evidence type="ECO:0000313" key="7">
    <source>
        <dbReference type="Proteomes" id="UP001229244"/>
    </source>
</evidence>
<evidence type="ECO:0000256" key="2">
    <source>
        <dbReference type="ARBA" id="ARBA00022679"/>
    </source>
</evidence>
<dbReference type="RefSeq" id="WP_306886091.1">
    <property type="nucleotide sequence ID" value="NZ_JAUSUL010000002.1"/>
</dbReference>
<name>A0AAE3VQ57_9HYPH</name>
<protein>
    <submittedName>
        <fullName evidence="6">Sugar/nucleoside kinase (Ribokinase family)</fullName>
    </submittedName>
</protein>
<dbReference type="InterPro" id="IPR011611">
    <property type="entry name" value="PfkB_dom"/>
</dbReference>